<dbReference type="GO" id="GO:0005886">
    <property type="term" value="C:plasma membrane"/>
    <property type="evidence" value="ECO:0007669"/>
    <property type="project" value="TreeGrafter"/>
</dbReference>
<evidence type="ECO:0000256" key="8">
    <source>
        <dbReference type="SAM" id="Phobius"/>
    </source>
</evidence>
<dbReference type="InterPro" id="IPR034294">
    <property type="entry name" value="Aquaporin_transptr"/>
</dbReference>
<dbReference type="Proteomes" id="UP000789342">
    <property type="component" value="Unassembled WGS sequence"/>
</dbReference>
<feature type="transmembrane region" description="Helical" evidence="8">
    <location>
        <begin position="166"/>
        <end position="185"/>
    </location>
</feature>
<keyword evidence="3 7" id="KW-0813">Transport</keyword>
<dbReference type="Gene3D" id="1.20.1080.10">
    <property type="entry name" value="Glycerol uptake facilitator protein"/>
    <property type="match status" value="1"/>
</dbReference>
<feature type="transmembrane region" description="Helical" evidence="8">
    <location>
        <begin position="134"/>
        <end position="154"/>
    </location>
</feature>
<feature type="transmembrane region" description="Helical" evidence="8">
    <location>
        <begin position="73"/>
        <end position="90"/>
    </location>
</feature>
<feature type="transmembrane region" description="Helical" evidence="8">
    <location>
        <begin position="95"/>
        <end position="114"/>
    </location>
</feature>
<dbReference type="AlphaFoldDB" id="A0A9N8Z4R2"/>
<comment type="similarity">
    <text evidence="2 7">Belongs to the MIP/aquaporin (TC 1.A.8) family.</text>
</comment>
<dbReference type="InterPro" id="IPR000425">
    <property type="entry name" value="MIP"/>
</dbReference>
<evidence type="ECO:0000256" key="3">
    <source>
        <dbReference type="ARBA" id="ARBA00022448"/>
    </source>
</evidence>
<comment type="caution">
    <text evidence="9">The sequence shown here is derived from an EMBL/GenBank/DDBJ whole genome shotgun (WGS) entry which is preliminary data.</text>
</comment>
<dbReference type="GO" id="GO:0015250">
    <property type="term" value="F:water channel activity"/>
    <property type="evidence" value="ECO:0007669"/>
    <property type="project" value="TreeGrafter"/>
</dbReference>
<dbReference type="OrthoDB" id="3222at2759"/>
<reference evidence="9" key="1">
    <citation type="submission" date="2021-06" db="EMBL/GenBank/DDBJ databases">
        <authorList>
            <person name="Kallberg Y."/>
            <person name="Tangrot J."/>
            <person name="Rosling A."/>
        </authorList>
    </citation>
    <scope>NUCLEOTIDE SEQUENCE</scope>
    <source>
        <strain evidence="9">CL551</strain>
    </source>
</reference>
<name>A0A9N8Z4R2_9GLOM</name>
<gene>
    <name evidence="9" type="ORF">AMORRO_LOCUS1923</name>
</gene>
<feature type="transmembrane region" description="Helical" evidence="8">
    <location>
        <begin position="205"/>
        <end position="225"/>
    </location>
</feature>
<dbReference type="InterPro" id="IPR023271">
    <property type="entry name" value="Aquaporin-like"/>
</dbReference>
<protein>
    <submittedName>
        <fullName evidence="9">17222_t:CDS:1</fullName>
    </submittedName>
</protein>
<evidence type="ECO:0000256" key="5">
    <source>
        <dbReference type="ARBA" id="ARBA00022989"/>
    </source>
</evidence>
<proteinExistence type="inferred from homology"/>
<keyword evidence="6 8" id="KW-0472">Membrane</keyword>
<sequence>MGLFDYSPHDLTASLGEFLGTAYFIFFGVGGGVALTNNIVDPNAGVGLIAGPFAWGFSLVVNVWIWAPISGGVLNPAITIALMVVGHLSIIKGLLYIVAEFLGAFVGAYLISLAQPPPDGGATVLAEGTSIMQGLLLELIATSILTFTVLILAIEKPNHTNAAIAIGWALFISAIAIGPYTGGSLNPARTFGPAIITGDFGDANWIYYIGPVLGALLAAGYLFLFKKLHYREEAKPEYELPHMHESKSTS</sequence>
<evidence type="ECO:0000256" key="6">
    <source>
        <dbReference type="ARBA" id="ARBA00023136"/>
    </source>
</evidence>
<dbReference type="EMBL" id="CAJVPV010000752">
    <property type="protein sequence ID" value="CAG8472531.1"/>
    <property type="molecule type" value="Genomic_DNA"/>
</dbReference>
<evidence type="ECO:0000256" key="2">
    <source>
        <dbReference type="ARBA" id="ARBA00006175"/>
    </source>
</evidence>
<evidence type="ECO:0000256" key="4">
    <source>
        <dbReference type="ARBA" id="ARBA00022692"/>
    </source>
</evidence>
<dbReference type="SUPFAM" id="SSF81338">
    <property type="entry name" value="Aquaporin-like"/>
    <property type="match status" value="1"/>
</dbReference>
<dbReference type="PANTHER" id="PTHR19139:SF199">
    <property type="entry name" value="MIP17260P"/>
    <property type="match status" value="1"/>
</dbReference>
<dbReference type="PRINTS" id="PR00783">
    <property type="entry name" value="MINTRINSICP"/>
</dbReference>
<dbReference type="PANTHER" id="PTHR19139">
    <property type="entry name" value="AQUAPORIN TRANSPORTER"/>
    <property type="match status" value="1"/>
</dbReference>
<keyword evidence="5 8" id="KW-1133">Transmembrane helix</keyword>
<evidence type="ECO:0000256" key="1">
    <source>
        <dbReference type="ARBA" id="ARBA00004141"/>
    </source>
</evidence>
<feature type="transmembrane region" description="Helical" evidence="8">
    <location>
        <begin position="20"/>
        <end position="40"/>
    </location>
</feature>
<organism evidence="9 10">
    <name type="scientific">Acaulospora morrowiae</name>
    <dbReference type="NCBI Taxonomy" id="94023"/>
    <lineage>
        <taxon>Eukaryota</taxon>
        <taxon>Fungi</taxon>
        <taxon>Fungi incertae sedis</taxon>
        <taxon>Mucoromycota</taxon>
        <taxon>Glomeromycotina</taxon>
        <taxon>Glomeromycetes</taxon>
        <taxon>Diversisporales</taxon>
        <taxon>Acaulosporaceae</taxon>
        <taxon>Acaulospora</taxon>
    </lineage>
</organism>
<feature type="transmembrane region" description="Helical" evidence="8">
    <location>
        <begin position="47"/>
        <end position="67"/>
    </location>
</feature>
<keyword evidence="4 7" id="KW-0812">Transmembrane</keyword>
<evidence type="ECO:0000256" key="7">
    <source>
        <dbReference type="RuleBase" id="RU000477"/>
    </source>
</evidence>
<evidence type="ECO:0000313" key="10">
    <source>
        <dbReference type="Proteomes" id="UP000789342"/>
    </source>
</evidence>
<accession>A0A9N8Z4R2</accession>
<comment type="subcellular location">
    <subcellularLocation>
        <location evidence="1">Membrane</location>
        <topology evidence="1">Multi-pass membrane protein</topology>
    </subcellularLocation>
</comment>
<evidence type="ECO:0000313" key="9">
    <source>
        <dbReference type="EMBL" id="CAG8472531.1"/>
    </source>
</evidence>
<dbReference type="Pfam" id="PF00230">
    <property type="entry name" value="MIP"/>
    <property type="match status" value="1"/>
</dbReference>
<keyword evidence="10" id="KW-1185">Reference proteome</keyword>